<comment type="similarity">
    <text evidence="1">Belongs to the frataxin family.</text>
</comment>
<accession>K3XBZ4</accession>
<dbReference type="EMBL" id="ADOS01001599">
    <property type="status" value="NOT_ANNOTATED_CDS"/>
    <property type="molecule type" value="Genomic_DNA"/>
</dbReference>
<reference evidence="5" key="3">
    <citation type="submission" date="2015-02" db="UniProtKB">
        <authorList>
            <consortium name="EnsemblProtists"/>
        </authorList>
    </citation>
    <scope>IDENTIFICATION</scope>
    <source>
        <strain evidence="5">DAOM BR144</strain>
    </source>
</reference>
<dbReference type="AlphaFoldDB" id="K3XBZ4"/>
<dbReference type="eggNOG" id="ENOG502S319">
    <property type="taxonomic scope" value="Eukaryota"/>
</dbReference>
<dbReference type="GO" id="GO:0006826">
    <property type="term" value="P:iron ion transport"/>
    <property type="evidence" value="ECO:0007669"/>
    <property type="project" value="UniProtKB-KW"/>
</dbReference>
<dbReference type="Gene3D" id="3.30.920.10">
    <property type="entry name" value="Frataxin/CyaY"/>
    <property type="match status" value="1"/>
</dbReference>
<reference evidence="6" key="2">
    <citation type="submission" date="2010-04" db="EMBL/GenBank/DDBJ databases">
        <authorList>
            <person name="Buell R."/>
            <person name="Hamilton J."/>
            <person name="Hostetler J."/>
        </authorList>
    </citation>
    <scope>NUCLEOTIDE SEQUENCE [LARGE SCALE GENOMIC DNA]</scope>
    <source>
        <strain evidence="6">DAOM:BR144</strain>
    </source>
</reference>
<evidence type="ECO:0000256" key="4">
    <source>
        <dbReference type="SAM" id="MobiDB-lite"/>
    </source>
</evidence>
<dbReference type="OMA" id="HEFEIAV"/>
<keyword evidence="3" id="KW-0408">Iron</keyword>
<dbReference type="InterPro" id="IPR002908">
    <property type="entry name" value="Frataxin/CyaY"/>
</dbReference>
<protein>
    <submittedName>
        <fullName evidence="5">Uncharacterized protein</fullName>
    </submittedName>
</protein>
<keyword evidence="6" id="KW-1185">Reference proteome</keyword>
<evidence type="ECO:0000256" key="2">
    <source>
        <dbReference type="ARBA" id="ARBA00022496"/>
    </source>
</evidence>
<keyword evidence="2" id="KW-0410">Iron transport</keyword>
<dbReference type="Proteomes" id="UP000019132">
    <property type="component" value="Unassembled WGS sequence"/>
</dbReference>
<dbReference type="InterPro" id="IPR036524">
    <property type="entry name" value="Frataxin/CyaY_sf"/>
</dbReference>
<dbReference type="GO" id="GO:0005737">
    <property type="term" value="C:cytoplasm"/>
    <property type="evidence" value="ECO:0007669"/>
    <property type="project" value="UniProtKB-ARBA"/>
</dbReference>
<dbReference type="GO" id="GO:0016226">
    <property type="term" value="P:iron-sulfur cluster assembly"/>
    <property type="evidence" value="ECO:0007669"/>
    <property type="project" value="InterPro"/>
</dbReference>
<dbReference type="InParanoid" id="K3XBZ4"/>
<keyword evidence="2" id="KW-0406">Ion transport</keyword>
<dbReference type="SMART" id="SM01219">
    <property type="entry name" value="Frataxin_Cyay"/>
    <property type="match status" value="1"/>
</dbReference>
<dbReference type="VEuPathDB" id="FungiDB:PYU1_G014712"/>
<evidence type="ECO:0000313" key="6">
    <source>
        <dbReference type="Proteomes" id="UP000019132"/>
    </source>
</evidence>
<dbReference type="GO" id="GO:0008199">
    <property type="term" value="F:ferric iron binding"/>
    <property type="evidence" value="ECO:0007669"/>
    <property type="project" value="InterPro"/>
</dbReference>
<dbReference type="Pfam" id="PF01491">
    <property type="entry name" value="Frataxin_Cyay"/>
    <property type="match status" value="1"/>
</dbReference>
<name>K3XBZ4_GLOUD</name>
<evidence type="ECO:0000256" key="1">
    <source>
        <dbReference type="ARBA" id="ARBA00008183"/>
    </source>
</evidence>
<dbReference type="EnsemblProtists" id="PYU1_T014743">
    <property type="protein sequence ID" value="PYU1_T014743"/>
    <property type="gene ID" value="PYU1_G014712"/>
</dbReference>
<reference evidence="6" key="1">
    <citation type="journal article" date="2010" name="Genome Biol.">
        <title>Genome sequence of the necrotrophic plant pathogen Pythium ultimum reveals original pathogenicity mechanisms and effector repertoire.</title>
        <authorList>
            <person name="Levesque C.A."/>
            <person name="Brouwer H."/>
            <person name="Cano L."/>
            <person name="Hamilton J.P."/>
            <person name="Holt C."/>
            <person name="Huitema E."/>
            <person name="Raffaele S."/>
            <person name="Robideau G.P."/>
            <person name="Thines M."/>
            <person name="Win J."/>
            <person name="Zerillo M.M."/>
            <person name="Beakes G.W."/>
            <person name="Boore J.L."/>
            <person name="Busam D."/>
            <person name="Dumas B."/>
            <person name="Ferriera S."/>
            <person name="Fuerstenberg S.I."/>
            <person name="Gachon C.M."/>
            <person name="Gaulin E."/>
            <person name="Govers F."/>
            <person name="Grenville-Briggs L."/>
            <person name="Horner N."/>
            <person name="Hostetler J."/>
            <person name="Jiang R.H."/>
            <person name="Johnson J."/>
            <person name="Krajaejun T."/>
            <person name="Lin H."/>
            <person name="Meijer H.J."/>
            <person name="Moore B."/>
            <person name="Morris P."/>
            <person name="Phuntmart V."/>
            <person name="Puiu D."/>
            <person name="Shetty J."/>
            <person name="Stajich J.E."/>
            <person name="Tripathy S."/>
            <person name="Wawra S."/>
            <person name="van West P."/>
            <person name="Whitty B.R."/>
            <person name="Coutinho P.M."/>
            <person name="Henrissat B."/>
            <person name="Martin F."/>
            <person name="Thomas P.D."/>
            <person name="Tyler B.M."/>
            <person name="De Vries R.P."/>
            <person name="Kamoun S."/>
            <person name="Yandell M."/>
            <person name="Tisserat N."/>
            <person name="Buell C.R."/>
        </authorList>
    </citation>
    <scope>NUCLEOTIDE SEQUENCE</scope>
    <source>
        <strain evidence="6">DAOM:BR144</strain>
    </source>
</reference>
<keyword evidence="2" id="KW-0813">Transport</keyword>
<evidence type="ECO:0000256" key="3">
    <source>
        <dbReference type="ARBA" id="ARBA00023004"/>
    </source>
</evidence>
<proteinExistence type="inferred from homology"/>
<dbReference type="HOGENOM" id="CLU_159073_0_0_1"/>
<feature type="region of interest" description="Disordered" evidence="4">
    <location>
        <begin position="1"/>
        <end position="33"/>
    </location>
</feature>
<organism evidence="5 6">
    <name type="scientific">Globisporangium ultimum (strain ATCC 200006 / CBS 805.95 / DAOM BR144)</name>
    <name type="common">Pythium ultimum</name>
    <dbReference type="NCBI Taxonomy" id="431595"/>
    <lineage>
        <taxon>Eukaryota</taxon>
        <taxon>Sar</taxon>
        <taxon>Stramenopiles</taxon>
        <taxon>Oomycota</taxon>
        <taxon>Peronosporomycetes</taxon>
        <taxon>Pythiales</taxon>
        <taxon>Pythiaceae</taxon>
        <taxon>Globisporangium</taxon>
    </lineage>
</organism>
<evidence type="ECO:0000313" key="5">
    <source>
        <dbReference type="EnsemblProtists" id="PYU1_T014743"/>
    </source>
</evidence>
<sequence length="143" mass="16164">MHSRGLQLRTKVTVPGASSSAGPAERRKRLKPKLPKDKFAALTATFFERVETAVAPLQPPMNSDFVLEKDTKGVLTIRANAKEFEIKMVPLKQQLHFTSPISGLRAYEWNARTQRWEDENDSHDIEGLLTRDLMRICSGIPSF</sequence>
<dbReference type="SUPFAM" id="SSF55387">
    <property type="entry name" value="Frataxin/Nqo15-like"/>
    <property type="match status" value="1"/>
</dbReference>